<evidence type="ECO:0000313" key="2">
    <source>
        <dbReference type="Proteomes" id="UP000077037"/>
    </source>
</evidence>
<dbReference type="OrthoDB" id="8686792at2"/>
<sequence>MRLRYEGQVQQRILRELCRRPALEAGRHRMAIRFWVGPEARLGPLQVSVTRRPDLETAVHDALIGLPLNLPPEGVAQPAIMQIVPGAAGHRGCSE</sequence>
<accession>A0A157R9C2</accession>
<dbReference type="AlphaFoldDB" id="A0A157R9C2"/>
<evidence type="ECO:0000313" key="1">
    <source>
        <dbReference type="EMBL" id="SAI54675.1"/>
    </source>
</evidence>
<gene>
    <name evidence="1" type="ORF">SAMEA1982600_04524</name>
</gene>
<dbReference type="EMBL" id="FKBS01000029">
    <property type="protein sequence ID" value="SAI54675.1"/>
    <property type="molecule type" value="Genomic_DNA"/>
</dbReference>
<organism evidence="1 2">
    <name type="scientific">Bordetella ansorpii</name>
    <dbReference type="NCBI Taxonomy" id="288768"/>
    <lineage>
        <taxon>Bacteria</taxon>
        <taxon>Pseudomonadati</taxon>
        <taxon>Pseudomonadota</taxon>
        <taxon>Betaproteobacteria</taxon>
        <taxon>Burkholderiales</taxon>
        <taxon>Alcaligenaceae</taxon>
        <taxon>Bordetella</taxon>
    </lineage>
</organism>
<reference evidence="1 2" key="1">
    <citation type="submission" date="2016-03" db="EMBL/GenBank/DDBJ databases">
        <authorList>
            <consortium name="Pathogen Informatics"/>
        </authorList>
    </citation>
    <scope>NUCLEOTIDE SEQUENCE [LARGE SCALE GENOMIC DNA]</scope>
    <source>
        <strain evidence="1 2">NCTC13364</strain>
    </source>
</reference>
<proteinExistence type="predicted"/>
<dbReference type="Proteomes" id="UP000077037">
    <property type="component" value="Unassembled WGS sequence"/>
</dbReference>
<name>A0A157R9C2_9BORD</name>
<protein>
    <submittedName>
        <fullName evidence="1">Uncharacterized protein</fullName>
    </submittedName>
</protein>